<organism evidence="4 5">
    <name type="scientific">Embleya hyalina</name>
    <dbReference type="NCBI Taxonomy" id="516124"/>
    <lineage>
        <taxon>Bacteria</taxon>
        <taxon>Bacillati</taxon>
        <taxon>Actinomycetota</taxon>
        <taxon>Actinomycetes</taxon>
        <taxon>Kitasatosporales</taxon>
        <taxon>Streptomycetaceae</taxon>
        <taxon>Embleya</taxon>
    </lineage>
</organism>
<keyword evidence="2 4" id="KW-0808">Transferase</keyword>
<protein>
    <submittedName>
        <fullName evidence="4">Glycosyl transferase family 1</fullName>
    </submittedName>
</protein>
<comment type="caution">
    <text evidence="4">The sequence shown here is derived from an EMBL/GenBank/DDBJ whole genome shotgun (WGS) entry which is preliminary data.</text>
</comment>
<dbReference type="PANTHER" id="PTHR45947:SF3">
    <property type="entry name" value="SULFOQUINOVOSYL TRANSFERASE SQD2"/>
    <property type="match status" value="1"/>
</dbReference>
<dbReference type="SUPFAM" id="SSF53756">
    <property type="entry name" value="UDP-Glycosyltransferase/glycogen phosphorylase"/>
    <property type="match status" value="1"/>
</dbReference>
<evidence type="ECO:0000313" key="5">
    <source>
        <dbReference type="Proteomes" id="UP000286931"/>
    </source>
</evidence>
<dbReference type="InterPro" id="IPR050194">
    <property type="entry name" value="Glycosyltransferase_grp1"/>
</dbReference>
<keyword evidence="1" id="KW-0328">Glycosyltransferase</keyword>
<evidence type="ECO:0000313" key="4">
    <source>
        <dbReference type="EMBL" id="GCD99294.1"/>
    </source>
</evidence>
<sequence length="420" mass="44917">MRILVCPHDMQLGGSSINAVDLARAVRDLGHEVWVMGRQGPLRQRVAAAGLPLLALPERAHVRPSPAVSRAIAAAVRRHRIDVVHTYEYWPLVEAFLGAFVPRGTPVLGTIMSMGSLPPYFPRTGVPLTLGYGDLYEETGEVRGLEGARVHLLEPPVDTAIDHPVADGADAEVDVDAFAAEHGLLKPAPTVVLVSRLARHLKQEHLERTVDAVARLSPELPGLRLVLVGGGSIESELQARAAAANAELGRRAIVLTGEMADPRPAYALADVVVGMGSSALRGMAFGKPTVVVGEQGFSEPVTPETIDGFDGLGFYGLGTGRMPVEQDPLVGQLTALLGDEAERERIGAWSLDLVRERFALDSQALRLVDWYEQARADHPPARGRVGEAVRVGGRLVGFKAGQRGQALRRRTRGGRGASAQ</sequence>
<dbReference type="AlphaFoldDB" id="A0A401YXE7"/>
<evidence type="ECO:0000256" key="1">
    <source>
        <dbReference type="ARBA" id="ARBA00022676"/>
    </source>
</evidence>
<dbReference type="Gene3D" id="3.40.50.2000">
    <property type="entry name" value="Glycogen Phosphorylase B"/>
    <property type="match status" value="2"/>
</dbReference>
<dbReference type="Proteomes" id="UP000286931">
    <property type="component" value="Unassembled WGS sequence"/>
</dbReference>
<feature type="domain" description="Glycosyltransferase subfamily 4-like N-terminal" evidence="3">
    <location>
        <begin position="13"/>
        <end position="111"/>
    </location>
</feature>
<dbReference type="RefSeq" id="WP_126641108.1">
    <property type="nucleotide sequence ID" value="NZ_BIFH01000032.1"/>
</dbReference>
<reference evidence="4 5" key="1">
    <citation type="submission" date="2018-12" db="EMBL/GenBank/DDBJ databases">
        <title>Draft genome sequence of Embleya hyalina NBRC 13850T.</title>
        <authorList>
            <person name="Komaki H."/>
            <person name="Hosoyama A."/>
            <person name="Kimura A."/>
            <person name="Ichikawa N."/>
            <person name="Tamura T."/>
        </authorList>
    </citation>
    <scope>NUCLEOTIDE SEQUENCE [LARGE SCALE GENOMIC DNA]</scope>
    <source>
        <strain evidence="4 5">NBRC 13850</strain>
    </source>
</reference>
<dbReference type="GO" id="GO:1901137">
    <property type="term" value="P:carbohydrate derivative biosynthetic process"/>
    <property type="evidence" value="ECO:0007669"/>
    <property type="project" value="UniProtKB-ARBA"/>
</dbReference>
<dbReference type="Pfam" id="PF13692">
    <property type="entry name" value="Glyco_trans_1_4"/>
    <property type="match status" value="1"/>
</dbReference>
<name>A0A401YXE7_9ACTN</name>
<evidence type="ECO:0000259" key="3">
    <source>
        <dbReference type="Pfam" id="PF13439"/>
    </source>
</evidence>
<dbReference type="OrthoDB" id="3861448at2"/>
<dbReference type="InterPro" id="IPR028098">
    <property type="entry name" value="Glyco_trans_4-like_N"/>
</dbReference>
<dbReference type="CDD" id="cd03801">
    <property type="entry name" value="GT4_PimA-like"/>
    <property type="match status" value="1"/>
</dbReference>
<dbReference type="GO" id="GO:0016757">
    <property type="term" value="F:glycosyltransferase activity"/>
    <property type="evidence" value="ECO:0007669"/>
    <property type="project" value="UniProtKB-KW"/>
</dbReference>
<dbReference type="PANTHER" id="PTHR45947">
    <property type="entry name" value="SULFOQUINOVOSYL TRANSFERASE SQD2"/>
    <property type="match status" value="1"/>
</dbReference>
<keyword evidence="5" id="KW-1185">Reference proteome</keyword>
<gene>
    <name evidence="4" type="ORF">EHYA_07008</name>
</gene>
<dbReference type="Pfam" id="PF13439">
    <property type="entry name" value="Glyco_transf_4"/>
    <property type="match status" value="1"/>
</dbReference>
<evidence type="ECO:0000256" key="2">
    <source>
        <dbReference type="ARBA" id="ARBA00022679"/>
    </source>
</evidence>
<proteinExistence type="predicted"/>
<accession>A0A401YXE7</accession>
<dbReference type="EMBL" id="BIFH01000032">
    <property type="protein sequence ID" value="GCD99294.1"/>
    <property type="molecule type" value="Genomic_DNA"/>
</dbReference>